<organism evidence="10 11">
    <name type="scientific">Phycicoccus avicenniae</name>
    <dbReference type="NCBI Taxonomy" id="2828860"/>
    <lineage>
        <taxon>Bacteria</taxon>
        <taxon>Bacillati</taxon>
        <taxon>Actinomycetota</taxon>
        <taxon>Actinomycetes</taxon>
        <taxon>Micrococcales</taxon>
        <taxon>Intrasporangiaceae</taxon>
        <taxon>Phycicoccus</taxon>
    </lineage>
</organism>
<evidence type="ECO:0000256" key="2">
    <source>
        <dbReference type="ARBA" id="ARBA00022649"/>
    </source>
</evidence>
<feature type="binding site" evidence="8">
    <location>
        <position position="100"/>
    </location>
    <ligand>
        <name>Mg(2+)</name>
        <dbReference type="ChEBI" id="CHEBI:18420"/>
    </ligand>
</feature>
<keyword evidence="8" id="KW-0800">Toxin</keyword>
<feature type="binding site" evidence="8">
    <location>
        <position position="4"/>
    </location>
    <ligand>
        <name>Mg(2+)</name>
        <dbReference type="ChEBI" id="CHEBI:18420"/>
    </ligand>
</feature>
<reference evidence="10" key="1">
    <citation type="submission" date="2021-04" db="EMBL/GenBank/DDBJ databases">
        <title>Phycicoccus avicenniae sp. nov., a novel endophytic actinomycetes isolated from branch of Avicennia mariana.</title>
        <authorList>
            <person name="Tuo L."/>
        </authorList>
    </citation>
    <scope>NUCLEOTIDE SEQUENCE</scope>
    <source>
        <strain evidence="10">BSK3Z-2</strain>
    </source>
</reference>
<dbReference type="EMBL" id="JAGSNF010000020">
    <property type="protein sequence ID" value="MBR7744371.1"/>
    <property type="molecule type" value="Genomic_DNA"/>
</dbReference>
<dbReference type="SUPFAM" id="SSF88723">
    <property type="entry name" value="PIN domain-like"/>
    <property type="match status" value="1"/>
</dbReference>
<name>A0A941DA80_9MICO</name>
<evidence type="ECO:0000256" key="6">
    <source>
        <dbReference type="ARBA" id="ARBA00022842"/>
    </source>
</evidence>
<keyword evidence="6 8" id="KW-0460">Magnesium</keyword>
<evidence type="ECO:0000313" key="10">
    <source>
        <dbReference type="EMBL" id="MBR7744371.1"/>
    </source>
</evidence>
<dbReference type="GO" id="GO:0004540">
    <property type="term" value="F:RNA nuclease activity"/>
    <property type="evidence" value="ECO:0007669"/>
    <property type="project" value="InterPro"/>
</dbReference>
<dbReference type="Proteomes" id="UP000677016">
    <property type="component" value="Unassembled WGS sequence"/>
</dbReference>
<dbReference type="InterPro" id="IPR050556">
    <property type="entry name" value="Type_II_TA_system_RNase"/>
</dbReference>
<dbReference type="CDD" id="cd09871">
    <property type="entry name" value="PIN_MtVapC28-VapC30-like"/>
    <property type="match status" value="1"/>
</dbReference>
<comment type="similarity">
    <text evidence="7 8">Belongs to the PINc/VapC protein family.</text>
</comment>
<dbReference type="GO" id="GO:0000287">
    <property type="term" value="F:magnesium ion binding"/>
    <property type="evidence" value="ECO:0007669"/>
    <property type="project" value="UniProtKB-UniRule"/>
</dbReference>
<dbReference type="Gene3D" id="3.40.50.1010">
    <property type="entry name" value="5'-nuclease"/>
    <property type="match status" value="1"/>
</dbReference>
<dbReference type="PANTHER" id="PTHR33653:SF1">
    <property type="entry name" value="RIBONUCLEASE VAPC2"/>
    <property type="match status" value="1"/>
</dbReference>
<comment type="cofactor">
    <cofactor evidence="1 8">
        <name>Mg(2+)</name>
        <dbReference type="ChEBI" id="CHEBI:18420"/>
    </cofactor>
</comment>
<dbReference type="InterPro" id="IPR029060">
    <property type="entry name" value="PIN-like_dom_sf"/>
</dbReference>
<keyword evidence="3 8" id="KW-0540">Nuclease</keyword>
<dbReference type="GO" id="GO:0090729">
    <property type="term" value="F:toxin activity"/>
    <property type="evidence" value="ECO:0007669"/>
    <property type="project" value="UniProtKB-KW"/>
</dbReference>
<dbReference type="GO" id="GO:0016787">
    <property type="term" value="F:hydrolase activity"/>
    <property type="evidence" value="ECO:0007669"/>
    <property type="project" value="UniProtKB-KW"/>
</dbReference>
<dbReference type="AlphaFoldDB" id="A0A941DA80"/>
<evidence type="ECO:0000256" key="1">
    <source>
        <dbReference type="ARBA" id="ARBA00001946"/>
    </source>
</evidence>
<proteinExistence type="inferred from homology"/>
<evidence type="ECO:0000256" key="4">
    <source>
        <dbReference type="ARBA" id="ARBA00022723"/>
    </source>
</evidence>
<keyword evidence="4 8" id="KW-0479">Metal-binding</keyword>
<keyword evidence="5 8" id="KW-0378">Hydrolase</keyword>
<evidence type="ECO:0000256" key="5">
    <source>
        <dbReference type="ARBA" id="ARBA00022801"/>
    </source>
</evidence>
<dbReference type="HAMAP" id="MF_00265">
    <property type="entry name" value="VapC_Nob1"/>
    <property type="match status" value="1"/>
</dbReference>
<dbReference type="Pfam" id="PF01850">
    <property type="entry name" value="PIN"/>
    <property type="match status" value="1"/>
</dbReference>
<feature type="domain" description="PIN" evidence="9">
    <location>
        <begin position="1"/>
        <end position="125"/>
    </location>
</feature>
<dbReference type="RefSeq" id="WP_211603898.1">
    <property type="nucleotide sequence ID" value="NZ_JAGSNF010000020.1"/>
</dbReference>
<evidence type="ECO:0000259" key="9">
    <source>
        <dbReference type="Pfam" id="PF01850"/>
    </source>
</evidence>
<dbReference type="InterPro" id="IPR002716">
    <property type="entry name" value="PIN_dom"/>
</dbReference>
<comment type="caution">
    <text evidence="10">The sequence shown here is derived from an EMBL/GenBank/DDBJ whole genome shotgun (WGS) entry which is preliminary data.</text>
</comment>
<accession>A0A941DA80</accession>
<evidence type="ECO:0000313" key="11">
    <source>
        <dbReference type="Proteomes" id="UP000677016"/>
    </source>
</evidence>
<evidence type="ECO:0000256" key="7">
    <source>
        <dbReference type="ARBA" id="ARBA00038093"/>
    </source>
</evidence>
<evidence type="ECO:0000256" key="3">
    <source>
        <dbReference type="ARBA" id="ARBA00022722"/>
    </source>
</evidence>
<dbReference type="InterPro" id="IPR022907">
    <property type="entry name" value="VapC_family"/>
</dbReference>
<keyword evidence="2 8" id="KW-1277">Toxin-antitoxin system</keyword>
<dbReference type="PANTHER" id="PTHR33653">
    <property type="entry name" value="RIBONUCLEASE VAPC2"/>
    <property type="match status" value="1"/>
</dbReference>
<evidence type="ECO:0000256" key="8">
    <source>
        <dbReference type="HAMAP-Rule" id="MF_00265"/>
    </source>
</evidence>
<gene>
    <name evidence="8" type="primary">vapC</name>
    <name evidence="10" type="ORF">KC207_13840</name>
</gene>
<dbReference type="EC" id="3.1.-.-" evidence="8"/>
<protein>
    <recommendedName>
        <fullName evidence="8">Ribonuclease VapC</fullName>
        <shortName evidence="8">RNase VapC</shortName>
        <ecNumber evidence="8">3.1.-.-</ecNumber>
    </recommendedName>
    <alternativeName>
        <fullName evidence="8">Toxin VapC</fullName>
    </alternativeName>
</protein>
<keyword evidence="11" id="KW-1185">Reference proteome</keyword>
<comment type="function">
    <text evidence="8">Toxic component of a toxin-antitoxin (TA) system. An RNase.</text>
</comment>
<sequence length="131" mass="13829">MIVDSSALVAIALGEDEREPFVSAILAAERPRISAGSLLETYIVLDGRRSPVASRRVDDLLEALGLLVEPVTAAQVAIGRAAYRDFGRGSGHPAGLNVGDCFAYALARETGEPLLFKGDDFGHTDVTPAHP</sequence>